<dbReference type="InterPro" id="IPR000653">
    <property type="entry name" value="DegT/StrS_aminotransferase"/>
</dbReference>
<dbReference type="InterPro" id="IPR015421">
    <property type="entry name" value="PyrdxlP-dep_Trfase_major"/>
</dbReference>
<dbReference type="STRING" id="1802281.A3A44_00650"/>
<dbReference type="Pfam" id="PF01041">
    <property type="entry name" value="DegT_DnrJ_EryC1"/>
    <property type="match status" value="1"/>
</dbReference>
<dbReference type="Proteomes" id="UP000178977">
    <property type="component" value="Unassembled WGS sequence"/>
</dbReference>
<dbReference type="InterPro" id="IPR015424">
    <property type="entry name" value="PyrdxlP-dep_Trfase"/>
</dbReference>
<gene>
    <name evidence="2" type="ORF">A3A44_00650</name>
</gene>
<comment type="caution">
    <text evidence="2">The sequence shown here is derived from an EMBL/GenBank/DDBJ whole genome shotgun (WGS) entry which is preliminary data.</text>
</comment>
<protein>
    <recommendedName>
        <fullName evidence="4">NarL family transcriptional regulator</fullName>
    </recommendedName>
</protein>
<evidence type="ECO:0008006" key="4">
    <source>
        <dbReference type="Google" id="ProtNLM"/>
    </source>
</evidence>
<keyword evidence="1" id="KW-0663">Pyridoxal phosphate</keyword>
<dbReference type="PANTHER" id="PTHR30244:SF34">
    <property type="entry name" value="DTDP-4-AMINO-4,6-DIDEOXYGALACTOSE TRANSAMINASE"/>
    <property type="match status" value="1"/>
</dbReference>
<name>A0A1G2LBU2_9BACT</name>
<dbReference type="GO" id="GO:0000271">
    <property type="term" value="P:polysaccharide biosynthetic process"/>
    <property type="evidence" value="ECO:0007669"/>
    <property type="project" value="TreeGrafter"/>
</dbReference>
<dbReference type="Gene3D" id="3.40.640.10">
    <property type="entry name" value="Type I PLP-dependent aspartate aminotransferase-like (Major domain)"/>
    <property type="match status" value="1"/>
</dbReference>
<sequence length="405" mass="45271">MRVSYATTAYGKPEIQAVLDVLNRPSRMIVAGELVREFERKVAALFGKKYGVAVNSGSSANLLAVELAGLPKGSEVITPLLTFGTTVAPLIRKEGLVPVFADVDPRTYQINVSQIEPLITRKTRALMVPLLLGNLPDLAGLRRIAKRHGLLFIEDSCDTIGGSFRGKPTGSYSDISTTSFYASHIVTAAGGGGMILLDDRELARRALVMSNWGRQSTLFGVHDASENIRKRFQARVANIPYDAKFIFSELGYNFQMTDVQAAFALENLKRLPEFAKRRKANFTRLMEFFKRHEKFFILPEQLPGTDTPWLAFPLTIRPGSPFTRLALTKYLEERNIQTRPVFSGNILKHPGFRNPGAHKKRPEGYPVTDLVMRQSFLIGCHHGLTEAMFQHLFETFASFLKQHAN</sequence>
<evidence type="ECO:0000256" key="1">
    <source>
        <dbReference type="RuleBase" id="RU004508"/>
    </source>
</evidence>
<proteinExistence type="inferred from homology"/>
<accession>A0A1G2LBU2</accession>
<dbReference type="AlphaFoldDB" id="A0A1G2LBU2"/>
<comment type="similarity">
    <text evidence="1">Belongs to the DegT/DnrJ/EryC1 family.</text>
</comment>
<evidence type="ECO:0000313" key="3">
    <source>
        <dbReference type="Proteomes" id="UP000178977"/>
    </source>
</evidence>
<organism evidence="2 3">
    <name type="scientific">Candidatus Sungbacteria bacterium RIFCSPLOWO2_01_FULL_60_25</name>
    <dbReference type="NCBI Taxonomy" id="1802281"/>
    <lineage>
        <taxon>Bacteria</taxon>
        <taxon>Candidatus Sungiibacteriota</taxon>
    </lineage>
</organism>
<reference evidence="2 3" key="1">
    <citation type="journal article" date="2016" name="Nat. Commun.">
        <title>Thousands of microbial genomes shed light on interconnected biogeochemical processes in an aquifer system.</title>
        <authorList>
            <person name="Anantharaman K."/>
            <person name="Brown C.T."/>
            <person name="Hug L.A."/>
            <person name="Sharon I."/>
            <person name="Castelle C.J."/>
            <person name="Probst A.J."/>
            <person name="Thomas B.C."/>
            <person name="Singh A."/>
            <person name="Wilkins M.J."/>
            <person name="Karaoz U."/>
            <person name="Brodie E.L."/>
            <person name="Williams K.H."/>
            <person name="Hubbard S.S."/>
            <person name="Banfield J.F."/>
        </authorList>
    </citation>
    <scope>NUCLEOTIDE SEQUENCE [LARGE SCALE GENOMIC DNA]</scope>
</reference>
<dbReference type="InterPro" id="IPR015422">
    <property type="entry name" value="PyrdxlP-dep_Trfase_small"/>
</dbReference>
<evidence type="ECO:0000313" key="2">
    <source>
        <dbReference type="EMBL" id="OHA09060.1"/>
    </source>
</evidence>
<dbReference type="EMBL" id="MHQT01000031">
    <property type="protein sequence ID" value="OHA09060.1"/>
    <property type="molecule type" value="Genomic_DNA"/>
</dbReference>
<dbReference type="PIRSF" id="PIRSF000390">
    <property type="entry name" value="PLP_StrS"/>
    <property type="match status" value="1"/>
</dbReference>
<dbReference type="GO" id="GO:0008483">
    <property type="term" value="F:transaminase activity"/>
    <property type="evidence" value="ECO:0007669"/>
    <property type="project" value="TreeGrafter"/>
</dbReference>
<dbReference type="Gene3D" id="3.90.1150.10">
    <property type="entry name" value="Aspartate Aminotransferase, domain 1"/>
    <property type="match status" value="1"/>
</dbReference>
<dbReference type="SUPFAM" id="SSF53383">
    <property type="entry name" value="PLP-dependent transferases"/>
    <property type="match status" value="1"/>
</dbReference>
<dbReference type="GO" id="GO:0030170">
    <property type="term" value="F:pyridoxal phosphate binding"/>
    <property type="evidence" value="ECO:0007669"/>
    <property type="project" value="TreeGrafter"/>
</dbReference>
<dbReference type="CDD" id="cd00616">
    <property type="entry name" value="AHBA_syn"/>
    <property type="match status" value="1"/>
</dbReference>
<dbReference type="PANTHER" id="PTHR30244">
    <property type="entry name" value="TRANSAMINASE"/>
    <property type="match status" value="1"/>
</dbReference>